<organism evidence="1 2">
    <name type="scientific">Rhodococcus triatomae</name>
    <dbReference type="NCBI Taxonomy" id="300028"/>
    <lineage>
        <taxon>Bacteria</taxon>
        <taxon>Bacillati</taxon>
        <taxon>Actinomycetota</taxon>
        <taxon>Actinomycetes</taxon>
        <taxon>Mycobacteriales</taxon>
        <taxon>Nocardiaceae</taxon>
        <taxon>Rhodococcus</taxon>
    </lineage>
</organism>
<protein>
    <recommendedName>
        <fullName evidence="3">Excreted virulence factor EspC, type VII ESX diderm</fullName>
    </recommendedName>
</protein>
<evidence type="ECO:0008006" key="3">
    <source>
        <dbReference type="Google" id="ProtNLM"/>
    </source>
</evidence>
<proteinExistence type="predicted"/>
<accession>A0A1G8M678</accession>
<evidence type="ECO:0000313" key="1">
    <source>
        <dbReference type="EMBL" id="SDI63421.1"/>
    </source>
</evidence>
<evidence type="ECO:0000313" key="2">
    <source>
        <dbReference type="Proteomes" id="UP000183263"/>
    </source>
</evidence>
<sequence>MTFRLDDDAIEQCVRICDQMLEMLREAQSEASRLDQLTGLGDFATGRQLTAGYVAKAAVVRTRIGQYEEVIVAMREAFAAGGEAFADVDGRIARTLGVVEGRVGMG</sequence>
<name>A0A1G8M678_9NOCA</name>
<keyword evidence="2" id="KW-1185">Reference proteome</keyword>
<dbReference type="AlphaFoldDB" id="A0A1G8M678"/>
<gene>
    <name evidence="1" type="ORF">SAMN05444695_109118</name>
</gene>
<dbReference type="OrthoDB" id="4477994at2"/>
<dbReference type="RefSeq" id="WP_072736852.1">
    <property type="nucleotide sequence ID" value="NZ_CP048813.1"/>
</dbReference>
<dbReference type="Proteomes" id="UP000183263">
    <property type="component" value="Unassembled WGS sequence"/>
</dbReference>
<dbReference type="EMBL" id="FNDN01000009">
    <property type="protein sequence ID" value="SDI63421.1"/>
    <property type="molecule type" value="Genomic_DNA"/>
</dbReference>
<reference evidence="1 2" key="1">
    <citation type="submission" date="2016-10" db="EMBL/GenBank/DDBJ databases">
        <authorList>
            <person name="de Groot N.N."/>
        </authorList>
    </citation>
    <scope>NUCLEOTIDE SEQUENCE [LARGE SCALE GENOMIC DNA]</scope>
    <source>
        <strain evidence="1 2">DSM 44892</strain>
    </source>
</reference>